<dbReference type="OrthoDB" id="9801725at2"/>
<proteinExistence type="inferred from homology"/>
<keyword evidence="3" id="KW-1185">Reference proteome</keyword>
<dbReference type="SUPFAM" id="SSF111038">
    <property type="entry name" value="YjbQ-like"/>
    <property type="match status" value="1"/>
</dbReference>
<reference evidence="2 3" key="1">
    <citation type="submission" date="2017-02" db="EMBL/GenBank/DDBJ databases">
        <authorList>
            <person name="Peterson S.W."/>
        </authorList>
    </citation>
    <scope>NUCLEOTIDE SEQUENCE [LARGE SCALE GENOMIC DNA]</scope>
    <source>
        <strain evidence="2 3">DSM 16080</strain>
    </source>
</reference>
<evidence type="ECO:0000256" key="1">
    <source>
        <dbReference type="ARBA" id="ARBA00005534"/>
    </source>
</evidence>
<dbReference type="InterPro" id="IPR001602">
    <property type="entry name" value="UPF0047_YjbQ-like"/>
</dbReference>
<dbReference type="Gene3D" id="2.60.120.460">
    <property type="entry name" value="YjbQ-like"/>
    <property type="match status" value="1"/>
</dbReference>
<organism evidence="2 3">
    <name type="scientific">Paucidesulfovibrio gracilis DSM 16080</name>
    <dbReference type="NCBI Taxonomy" id="1121449"/>
    <lineage>
        <taxon>Bacteria</taxon>
        <taxon>Pseudomonadati</taxon>
        <taxon>Thermodesulfobacteriota</taxon>
        <taxon>Desulfovibrionia</taxon>
        <taxon>Desulfovibrionales</taxon>
        <taxon>Desulfovibrionaceae</taxon>
        <taxon>Paucidesulfovibrio</taxon>
    </lineage>
</organism>
<protein>
    <submittedName>
        <fullName evidence="2">Secondary thiamine-phosphate synthase enzyme</fullName>
    </submittedName>
</protein>
<dbReference type="AlphaFoldDB" id="A0A1T4XFH1"/>
<dbReference type="EMBL" id="FUYC01000010">
    <property type="protein sequence ID" value="SKA88219.1"/>
    <property type="molecule type" value="Genomic_DNA"/>
</dbReference>
<dbReference type="RefSeq" id="WP_078717642.1">
    <property type="nucleotide sequence ID" value="NZ_FUYC01000010.1"/>
</dbReference>
<accession>A0A1T4XFH1</accession>
<dbReference type="Proteomes" id="UP000190027">
    <property type="component" value="Unassembled WGS sequence"/>
</dbReference>
<comment type="similarity">
    <text evidence="1">Belongs to the UPF0047 family.</text>
</comment>
<dbReference type="Pfam" id="PF01894">
    <property type="entry name" value="YjbQ"/>
    <property type="match status" value="1"/>
</dbReference>
<evidence type="ECO:0000313" key="2">
    <source>
        <dbReference type="EMBL" id="SKA88219.1"/>
    </source>
</evidence>
<name>A0A1T4XFH1_9BACT</name>
<dbReference type="InterPro" id="IPR035917">
    <property type="entry name" value="YjbQ-like_sf"/>
</dbReference>
<dbReference type="PANTHER" id="PTHR30615:SF8">
    <property type="entry name" value="UPF0047 PROTEIN C4A8.02C"/>
    <property type="match status" value="1"/>
</dbReference>
<dbReference type="PANTHER" id="PTHR30615">
    <property type="entry name" value="UNCHARACTERIZED PROTEIN YJBQ-RELATED"/>
    <property type="match status" value="1"/>
</dbReference>
<dbReference type="PIRSF" id="PIRSF004681">
    <property type="entry name" value="UCP004681"/>
    <property type="match status" value="1"/>
</dbReference>
<dbReference type="NCBIfam" id="TIGR00149">
    <property type="entry name" value="TIGR00149_YjbQ"/>
    <property type="match status" value="1"/>
</dbReference>
<gene>
    <name evidence="2" type="ORF">SAMN02745704_02090</name>
</gene>
<evidence type="ECO:0000313" key="3">
    <source>
        <dbReference type="Proteomes" id="UP000190027"/>
    </source>
</evidence>
<dbReference type="STRING" id="1121449.SAMN02745704_02090"/>
<sequence length="129" mass="14212">MDRLLVDTSSREQMVNITTPTQGLVSQRGWHDGVLTLFCPHTSAAVVLSEGNDPAVGTDLLRNLSRLLPRDAGYIHPGNPDAHLKSIMVGQSVQILVEQGCLLLGSWQGVFFCEFDGPRPREVWVKFKA</sequence>